<feature type="coiled-coil region" evidence="1">
    <location>
        <begin position="978"/>
        <end position="1122"/>
    </location>
</feature>
<evidence type="ECO:0000256" key="2">
    <source>
        <dbReference type="SAM" id="MobiDB-lite"/>
    </source>
</evidence>
<protein>
    <submittedName>
        <fullName evidence="3">Uncharacterized protein</fullName>
    </submittedName>
</protein>
<feature type="coiled-coil region" evidence="1">
    <location>
        <begin position="507"/>
        <end position="608"/>
    </location>
</feature>
<name>A0AAW2HP96_9NEOP</name>
<feature type="region of interest" description="Disordered" evidence="2">
    <location>
        <begin position="1124"/>
        <end position="1164"/>
    </location>
</feature>
<feature type="compositionally biased region" description="Polar residues" evidence="2">
    <location>
        <begin position="1"/>
        <end position="12"/>
    </location>
</feature>
<gene>
    <name evidence="3" type="ORF">PYX00_008755</name>
</gene>
<feature type="region of interest" description="Disordered" evidence="2">
    <location>
        <begin position="859"/>
        <end position="893"/>
    </location>
</feature>
<dbReference type="EMBL" id="JARGDH010000004">
    <property type="protein sequence ID" value="KAL0271759.1"/>
    <property type="molecule type" value="Genomic_DNA"/>
</dbReference>
<organism evidence="3">
    <name type="scientific">Menopon gallinae</name>
    <name type="common">poultry shaft louse</name>
    <dbReference type="NCBI Taxonomy" id="328185"/>
    <lineage>
        <taxon>Eukaryota</taxon>
        <taxon>Metazoa</taxon>
        <taxon>Ecdysozoa</taxon>
        <taxon>Arthropoda</taxon>
        <taxon>Hexapoda</taxon>
        <taxon>Insecta</taxon>
        <taxon>Pterygota</taxon>
        <taxon>Neoptera</taxon>
        <taxon>Paraneoptera</taxon>
        <taxon>Psocodea</taxon>
        <taxon>Troctomorpha</taxon>
        <taxon>Phthiraptera</taxon>
        <taxon>Amblycera</taxon>
        <taxon>Menoponidae</taxon>
        <taxon>Menopon</taxon>
    </lineage>
</organism>
<dbReference type="AlphaFoldDB" id="A0AAW2HP96"/>
<dbReference type="PANTHER" id="PTHR10337:SF6">
    <property type="entry name" value="CENTROSOMAL PROTEIN OF 152 KDA"/>
    <property type="match status" value="1"/>
</dbReference>
<accession>A0AAW2HP96</accession>
<evidence type="ECO:0000256" key="1">
    <source>
        <dbReference type="SAM" id="Coils"/>
    </source>
</evidence>
<sequence length="1164" mass="136162">MDFNGPGTSIFQETPLEAFDSNAQREEEKEALEEQRRRDIELKDILETAFNDVSFDNEDCSGVNFSFNHSDSNYVSEPAEMPQERVSNDTISSIDFGKHFINEKNQELQTPIRHLKSIRTKSIDFNNHHESDKYSDQYRSIQQNGSLHDIVDASGGGGDADALLHYNHCIRSNSLGTYNSIKESKFINPEENFSLCKQYQNTDYNSTEQLQVLYDIRVREVHRLTELIDQMRNNHEIERGELNRQLAFGKAENERLRMTESELKNVIVANKSEIENLNLEMDSLKKTVSNLEECRENLLIELETSKMTVNDLERKILAIEKGRKDKTAVMQYEADIRELKEKHADSIKSISDELNRCKNNLDRTVAENEELKHKVIQMSQINDENLAKKSEIIHRLSKQIEESQEQCEKFMKNSFSEDNIKLQMEIKLLKDENCALSSKIETLEKNLANVEVELKQYECLSNFSAFESNELSDRNPDKENEYSEINKKLREELYRALNSQKGRRQEIQALQALIMKKDEQIHNMAEKERLFLAEASKFREDIGDHIAELKKFESLTAQKESENKRLKDLLDKAEKEFETKLKVFEEKCQALETENSFLRKEVADLKTKLGKDKLDGLTKYNEEYMKFHNDSLRRVREETQESFKLEILGKDIEIENLRKEMEEVKNLYVEVYNEKENLLNQFEKERVNLSSVDLDDVKKLQKELEKSRQRILELDLTLRQQYQQEVGKLNATIKQLNFDLEKLKKEKGHDVNEKNKILTENELLKSELEQITAEKNLYFLNCETLRKEVDQLRSDVEILRENSDKERNRSEEEHSREIEDIRSKYEIKIQKLNKEIELMLTRSISTDSKYTSPMKNAGKGFRHVASQGSPVPVQSASTSPLYKSSTQESCTSPISELKKDIKLSPYRGSNRDASILTDPDPKHLSKREVVRMMEKLGTKHEEEMITLENNYKLEIMKLEKKWQSEVDSIREKIRVEMMNLHVEELQELQEKHRIEMENRVEQEKKEAVVALITEWACEVQSLKQSHAEALAQVEKMKMKYNTAKSIALRYKSYFTSKAEQMKEEWKKVEEGYESALKELEKNVHMLVDVREDEVEAKIQSITRAYEHKINRMRMKLEKYEDLLKSEGKGDGGSSSKNSDEKEVKRSSKGPDKLVVPNSHLCRKI</sequence>
<proteinExistence type="predicted"/>
<feature type="compositionally biased region" description="Polar residues" evidence="2">
    <location>
        <begin position="866"/>
        <end position="893"/>
    </location>
</feature>
<feature type="compositionally biased region" description="Basic and acidic residues" evidence="2">
    <location>
        <begin position="23"/>
        <end position="35"/>
    </location>
</feature>
<reference evidence="3" key="1">
    <citation type="journal article" date="2024" name="Gigascience">
        <title>Chromosome-level genome of the poultry shaft louse Menopon gallinae provides insight into the host-switching and adaptive evolution of parasitic lice.</title>
        <authorList>
            <person name="Xu Y."/>
            <person name="Ma L."/>
            <person name="Liu S."/>
            <person name="Liang Y."/>
            <person name="Liu Q."/>
            <person name="He Z."/>
            <person name="Tian L."/>
            <person name="Duan Y."/>
            <person name="Cai W."/>
            <person name="Li H."/>
            <person name="Song F."/>
        </authorList>
    </citation>
    <scope>NUCLEOTIDE SEQUENCE</scope>
    <source>
        <strain evidence="3">Cailab_2023a</strain>
    </source>
</reference>
<feature type="coiled-coil region" evidence="1">
    <location>
        <begin position="347"/>
        <end position="460"/>
    </location>
</feature>
<dbReference type="PANTHER" id="PTHR10337">
    <property type="entry name" value="SHC TRANSFORMING PROTEIN"/>
    <property type="match status" value="1"/>
</dbReference>
<dbReference type="GO" id="GO:0007099">
    <property type="term" value="P:centriole replication"/>
    <property type="evidence" value="ECO:0007669"/>
    <property type="project" value="TreeGrafter"/>
</dbReference>
<evidence type="ECO:0000313" key="3">
    <source>
        <dbReference type="EMBL" id="KAL0271759.1"/>
    </source>
</evidence>
<dbReference type="InterPro" id="IPR051235">
    <property type="entry name" value="CEP152/SHC-Transforming"/>
</dbReference>
<feature type="compositionally biased region" description="Basic and acidic residues" evidence="2">
    <location>
        <begin position="1137"/>
        <end position="1151"/>
    </location>
</feature>
<dbReference type="GO" id="GO:0005813">
    <property type="term" value="C:centrosome"/>
    <property type="evidence" value="ECO:0007669"/>
    <property type="project" value="TreeGrafter"/>
</dbReference>
<feature type="coiled-coil region" evidence="1">
    <location>
        <begin position="267"/>
        <end position="315"/>
    </location>
</feature>
<comment type="caution">
    <text evidence="3">The sequence shown here is derived from an EMBL/GenBank/DDBJ whole genome shotgun (WGS) entry which is preliminary data.</text>
</comment>
<feature type="coiled-coil region" evidence="1">
    <location>
        <begin position="647"/>
        <end position="842"/>
    </location>
</feature>
<feature type="region of interest" description="Disordered" evidence="2">
    <location>
        <begin position="1"/>
        <end position="35"/>
    </location>
</feature>
<keyword evidence="1" id="KW-0175">Coiled coil</keyword>